<evidence type="ECO:0000313" key="5">
    <source>
        <dbReference type="EMBL" id="CUF04249.1"/>
    </source>
</evidence>
<dbReference type="InterPro" id="IPR002498">
    <property type="entry name" value="PInositol-4-P-4/5-kinase_core"/>
</dbReference>
<gene>
    <name evidence="5" type="ORF">BSAL_58455</name>
</gene>
<evidence type="ECO:0000256" key="1">
    <source>
        <dbReference type="PROSITE-ProRule" id="PRU00781"/>
    </source>
</evidence>
<keyword evidence="1 5" id="KW-0418">Kinase</keyword>
<dbReference type="OrthoDB" id="278622at2759"/>
<dbReference type="GO" id="GO:0046854">
    <property type="term" value="P:phosphatidylinositol phosphate biosynthetic process"/>
    <property type="evidence" value="ECO:0007669"/>
    <property type="project" value="TreeGrafter"/>
</dbReference>
<dbReference type="GO" id="GO:0016308">
    <property type="term" value="F:1-phosphatidylinositol-4-phosphate 5-kinase activity"/>
    <property type="evidence" value="ECO:0007669"/>
    <property type="project" value="TreeGrafter"/>
</dbReference>
<dbReference type="InterPro" id="IPR027484">
    <property type="entry name" value="PInositol-4-P-5-kinase_N"/>
</dbReference>
<evidence type="ECO:0000256" key="3">
    <source>
        <dbReference type="SAM" id="MobiDB-lite"/>
    </source>
</evidence>
<feature type="domain" description="PIPK" evidence="4">
    <location>
        <begin position="537"/>
        <end position="906"/>
    </location>
</feature>
<dbReference type="SUPFAM" id="SSF56104">
    <property type="entry name" value="SAICAR synthase-like"/>
    <property type="match status" value="1"/>
</dbReference>
<protein>
    <submittedName>
        <fullName evidence="5">Phosphatidylinositol-4-phosphate 5-kinase-like, putative</fullName>
    </submittedName>
</protein>
<organism evidence="5 6">
    <name type="scientific">Bodo saltans</name>
    <name type="common">Flagellated protozoan</name>
    <dbReference type="NCBI Taxonomy" id="75058"/>
    <lineage>
        <taxon>Eukaryota</taxon>
        <taxon>Discoba</taxon>
        <taxon>Euglenozoa</taxon>
        <taxon>Kinetoplastea</taxon>
        <taxon>Metakinetoplastina</taxon>
        <taxon>Eubodonida</taxon>
        <taxon>Bodonidae</taxon>
        <taxon>Bodo</taxon>
    </lineage>
</organism>
<keyword evidence="6" id="KW-1185">Reference proteome</keyword>
<feature type="coiled-coil region" evidence="2">
    <location>
        <begin position="238"/>
        <end position="304"/>
    </location>
</feature>
<sequence length="907" mass="98624">MAASPMAVAVQQLTRELDACKKRIRKMEKENDKLRNQLQAMSTIDKNSSNGSEALPDHKTTHVTLQQSTTPPREEQMDSIELLVEGIPLREPSLACFDSPLATALAPPPNVTLSNGKATPNNGSVVSNFIGSPGSPLQQVLNAIAPAAGGSGSGNASSTSHPLQQHDAAPLVRFDSFSSTTNKLAATSATTSSTLFSAHPRSRSYEPQVVSLGGSINISGGNGLPLTGAAAVSGAAHLNALRRRVEAYEEREVSWREQIMTLNKTMDTMRRDHLQQIDTLEETIETLQQQLREAKEELTKQQMQQSQVGTSPGSGSLGNSFIGNTANALSSSTEVDVERSLQLRRRSKSQVVLKKTSDSGGRGMLIAELPKADLDEDIFVTHSNHVRTISNNLVPFSAAALVGNSSSLTGSGPGGAGASTQIASTGSGNGSQQSGAYALTNPNQLGEAVTDTVKNKQWYLQNVLKLSLYKAFSNDKTLVPTAAAPPAPSGLDSTLSSTLSTAGNAITLQGRSMNSIAAMVKESYDLHYYIKNNAVVQSDVEITNLPPFHKQNSDPALLHCFSSSSTGTTVPDAENGASDGANNERVFPRLNARSDQVRVLFTGLTLFRYIRTFLHFDLDLFLHSVVEATWRESVSPGKSDASMFFFGHFVIKSVKESEYRFLKDSYVGMFARYAEMNPHTLISKFYSLFSVYNVRKGTRCHFVVMNNVFWTRHYINRIFDIKGSSAGRDVDAHVGTRTAYGALLLKDNDLPSQLIICGPMKRATLLAQLRSDTSFLASLSIVDYSCVIGIRTRLFTREQRHQHIRAQQQSVGGAELFGAMGAEDFTFSFTAADGGILSLPIYAENDTTTVREDTYYIGLIDVLQMYTAQKRLEHFAKGLLRDRHTISVVPPGEFSERLCKVLERITV</sequence>
<name>A0A0S4IKA0_BODSA</name>
<dbReference type="VEuPathDB" id="TriTrypDB:BSAL_58455"/>
<accession>A0A0S4IKA0</accession>
<dbReference type="InterPro" id="IPR023610">
    <property type="entry name" value="PInositol-4/5-P-5/4-kinase"/>
</dbReference>
<reference evidence="6" key="1">
    <citation type="submission" date="2015-09" db="EMBL/GenBank/DDBJ databases">
        <authorList>
            <consortium name="Pathogen Informatics"/>
        </authorList>
    </citation>
    <scope>NUCLEOTIDE SEQUENCE [LARGE SCALE GENOMIC DNA]</scope>
    <source>
        <strain evidence="6">Lake Konstanz</strain>
    </source>
</reference>
<evidence type="ECO:0000259" key="4">
    <source>
        <dbReference type="PROSITE" id="PS51455"/>
    </source>
</evidence>
<keyword evidence="1" id="KW-0067">ATP-binding</keyword>
<keyword evidence="1" id="KW-0808">Transferase</keyword>
<dbReference type="GO" id="GO:0005524">
    <property type="term" value="F:ATP binding"/>
    <property type="evidence" value="ECO:0007669"/>
    <property type="project" value="UniProtKB-UniRule"/>
</dbReference>
<dbReference type="Gene3D" id="3.30.810.10">
    <property type="entry name" value="2-Layer Sandwich"/>
    <property type="match status" value="1"/>
</dbReference>
<dbReference type="PROSITE" id="PS51455">
    <property type="entry name" value="PIPK"/>
    <property type="match status" value="1"/>
</dbReference>
<dbReference type="PANTHER" id="PTHR23086">
    <property type="entry name" value="PHOSPHATIDYLINOSITOL-4-PHOSPHATE 5-KINASE"/>
    <property type="match status" value="1"/>
</dbReference>
<dbReference type="EMBL" id="CYKH01000233">
    <property type="protein sequence ID" value="CUF04249.1"/>
    <property type="molecule type" value="Genomic_DNA"/>
</dbReference>
<feature type="coiled-coil region" evidence="2">
    <location>
        <begin position="10"/>
        <end position="44"/>
    </location>
</feature>
<dbReference type="Gene3D" id="3.30.800.10">
    <property type="entry name" value="Phosphatidylinositol Phosphate Kinase II Beta"/>
    <property type="match status" value="1"/>
</dbReference>
<dbReference type="InterPro" id="IPR027483">
    <property type="entry name" value="PInositol-4-P-4/5-kinase_C_sf"/>
</dbReference>
<dbReference type="PANTHER" id="PTHR23086:SF8">
    <property type="entry name" value="PHOSPHATIDYLINOSITOL 5-PHOSPHATE 4-KINASE, ISOFORM A"/>
    <property type="match status" value="1"/>
</dbReference>
<keyword evidence="2" id="KW-0175">Coiled coil</keyword>
<dbReference type="GO" id="GO:0005886">
    <property type="term" value="C:plasma membrane"/>
    <property type="evidence" value="ECO:0007669"/>
    <property type="project" value="TreeGrafter"/>
</dbReference>
<feature type="region of interest" description="Disordered" evidence="3">
    <location>
        <begin position="44"/>
        <end position="76"/>
    </location>
</feature>
<keyword evidence="1" id="KW-0547">Nucleotide-binding</keyword>
<proteinExistence type="predicted"/>
<dbReference type="CDD" id="cd00139">
    <property type="entry name" value="PIPKc"/>
    <property type="match status" value="1"/>
</dbReference>
<evidence type="ECO:0000256" key="2">
    <source>
        <dbReference type="SAM" id="Coils"/>
    </source>
</evidence>
<feature type="compositionally biased region" description="Polar residues" evidence="3">
    <location>
        <begin position="62"/>
        <end position="71"/>
    </location>
</feature>
<feature type="region of interest" description="Disordered" evidence="3">
    <location>
        <begin position="409"/>
        <end position="438"/>
    </location>
</feature>
<dbReference type="AlphaFoldDB" id="A0A0S4IKA0"/>
<feature type="compositionally biased region" description="Low complexity" evidence="3">
    <location>
        <begin position="418"/>
        <end position="435"/>
    </location>
</feature>
<dbReference type="Pfam" id="PF01504">
    <property type="entry name" value="PIP5K"/>
    <property type="match status" value="1"/>
</dbReference>
<dbReference type="SMART" id="SM00330">
    <property type="entry name" value="PIPKc"/>
    <property type="match status" value="1"/>
</dbReference>
<dbReference type="Proteomes" id="UP000051952">
    <property type="component" value="Unassembled WGS sequence"/>
</dbReference>
<evidence type="ECO:0000313" key="6">
    <source>
        <dbReference type="Proteomes" id="UP000051952"/>
    </source>
</evidence>